<comment type="caution">
    <text evidence="1">The sequence shown here is derived from an EMBL/GenBank/DDBJ whole genome shotgun (WGS) entry which is preliminary data.</text>
</comment>
<gene>
    <name evidence="1" type="ORF">UV54_C0035G0002</name>
</gene>
<proteinExistence type="predicted"/>
<dbReference type="AlphaFoldDB" id="A0A0G1E8M6"/>
<dbReference type="Proteomes" id="UP000034213">
    <property type="component" value="Unassembled WGS sequence"/>
</dbReference>
<accession>A0A0G1E8M6</accession>
<name>A0A0G1E8M6_9BACT</name>
<organism evidence="1 2">
    <name type="scientific">Candidatus Beckwithbacteria bacterium GW2011_GWA2_43_10</name>
    <dbReference type="NCBI Taxonomy" id="1618369"/>
    <lineage>
        <taxon>Bacteria</taxon>
        <taxon>Candidatus Beckwithiibacteriota</taxon>
    </lineage>
</organism>
<evidence type="ECO:0000313" key="2">
    <source>
        <dbReference type="Proteomes" id="UP000034213"/>
    </source>
</evidence>
<evidence type="ECO:0000313" key="1">
    <source>
        <dbReference type="EMBL" id="KKS79391.1"/>
    </source>
</evidence>
<sequence length="78" mass="9487">MDPVYMWHKDKNLYQQYRMVALGQDKNPYTTLKNVFKINYGYAGKLYFWALVDQIKKDSRFEIMQEDRLGVIFKLKEI</sequence>
<protein>
    <submittedName>
        <fullName evidence="1">Uncharacterized protein</fullName>
    </submittedName>
</protein>
<dbReference type="EMBL" id="LCEW01000035">
    <property type="protein sequence ID" value="KKS79391.1"/>
    <property type="molecule type" value="Genomic_DNA"/>
</dbReference>
<reference evidence="1 2" key="1">
    <citation type="journal article" date="2015" name="Nature">
        <title>rRNA introns, odd ribosomes, and small enigmatic genomes across a large radiation of phyla.</title>
        <authorList>
            <person name="Brown C.T."/>
            <person name="Hug L.A."/>
            <person name="Thomas B.C."/>
            <person name="Sharon I."/>
            <person name="Castelle C.J."/>
            <person name="Singh A."/>
            <person name="Wilkins M.J."/>
            <person name="Williams K.H."/>
            <person name="Banfield J.F."/>
        </authorList>
    </citation>
    <scope>NUCLEOTIDE SEQUENCE [LARGE SCALE GENOMIC DNA]</scope>
</reference>